<evidence type="ECO:0000259" key="8">
    <source>
        <dbReference type="Pfam" id="PF25954"/>
    </source>
</evidence>
<dbReference type="InterPro" id="IPR006143">
    <property type="entry name" value="RND_pump_MFP"/>
</dbReference>
<feature type="domain" description="CusB-like beta-barrel" evidence="8">
    <location>
        <begin position="242"/>
        <end position="318"/>
    </location>
</feature>
<dbReference type="InterPro" id="IPR058791">
    <property type="entry name" value="3HB_CusB"/>
</dbReference>
<evidence type="ECO:0000256" key="1">
    <source>
        <dbReference type="ARBA" id="ARBA00009477"/>
    </source>
</evidence>
<evidence type="ECO:0000256" key="2">
    <source>
        <dbReference type="ARBA" id="ARBA00022448"/>
    </source>
</evidence>
<dbReference type="Gene3D" id="6.10.140.730">
    <property type="match status" value="1"/>
</dbReference>
<dbReference type="NCBIfam" id="TIGR01730">
    <property type="entry name" value="RND_mfp"/>
    <property type="match status" value="1"/>
</dbReference>
<feature type="domain" description="Heavy metal binding" evidence="5">
    <location>
        <begin position="40"/>
        <end position="66"/>
    </location>
</feature>
<evidence type="ECO:0000256" key="3">
    <source>
        <dbReference type="SAM" id="Phobius"/>
    </source>
</evidence>
<comment type="similarity">
    <text evidence="1">Belongs to the membrane fusion protein (MFP) (TC 8.A.1) family.</text>
</comment>
<dbReference type="Pfam" id="PF25869">
    <property type="entry name" value="3HB_CusB"/>
    <property type="match status" value="1"/>
</dbReference>
<evidence type="ECO:0000259" key="7">
    <source>
        <dbReference type="Pfam" id="PF25919"/>
    </source>
</evidence>
<dbReference type="InterPro" id="IPR045800">
    <property type="entry name" value="HMBD"/>
</dbReference>
<evidence type="ECO:0000313" key="11">
    <source>
        <dbReference type="Proteomes" id="UP000619238"/>
    </source>
</evidence>
<dbReference type="Pfam" id="PF25954">
    <property type="entry name" value="Beta-barrel_RND_2"/>
    <property type="match status" value="1"/>
</dbReference>
<keyword evidence="3" id="KW-0812">Transmembrane</keyword>
<evidence type="ECO:0000259" key="9">
    <source>
        <dbReference type="Pfam" id="PF25975"/>
    </source>
</evidence>
<comment type="caution">
    <text evidence="10">The sequence shown here is derived from an EMBL/GenBank/DDBJ whole genome shotgun (WGS) entry which is preliminary data.</text>
</comment>
<dbReference type="InterPro" id="IPR021782">
    <property type="entry name" value="DUF3347"/>
</dbReference>
<dbReference type="PANTHER" id="PTHR30097:SF4">
    <property type="entry name" value="SLR6042 PROTEIN"/>
    <property type="match status" value="1"/>
</dbReference>
<dbReference type="InterPro" id="IPR058790">
    <property type="entry name" value="BSH_CusB"/>
</dbReference>
<gene>
    <name evidence="10" type="ORF">H2O64_20695</name>
</gene>
<feature type="domain" description="CusB-like barrel-sandwich hybrid" evidence="7">
    <location>
        <begin position="123"/>
        <end position="237"/>
    </location>
</feature>
<evidence type="ECO:0000259" key="5">
    <source>
        <dbReference type="Pfam" id="PF19335"/>
    </source>
</evidence>
<feature type="transmembrane region" description="Helical" evidence="3">
    <location>
        <begin position="5"/>
        <end position="22"/>
    </location>
</feature>
<dbReference type="InterPro" id="IPR051909">
    <property type="entry name" value="MFP_Cation_Efflux"/>
</dbReference>
<evidence type="ECO:0000259" key="6">
    <source>
        <dbReference type="Pfam" id="PF25869"/>
    </source>
</evidence>
<sequence>MKKYIIYIVLIVVGIVIGKFVFSGETAETHTHETTAEASKWTCSMHPQIMLTEAGDCPICGMDLIPMEESSTKLSSDQFRMSKNAMALANIETTKISEGTAADTAMKLTGTIEANEKTNAIQTAHFGGRIEKLYVNITGEEVRKGQRIALIYSPELVTTQQELITAIRMKESQPALYKAVRNKLKLWKLSEAQIQQIETSQKVSSQFPIYASVSGVVTEKMVSEGNHIMEGGALFKVSNLNTVWASFDAYEKQLSSLKKGDEITITTNANPNEKISAKITFIDPVLNTATRTVSVKVELNNRDGKLKPGMFVTGLLATNTAKSTVLTIPKSAILWTGKRSIVYVKTSANEPVFEAREITLGTAIADNYEVVSGLTAEDEIVTNGTFTVDAAAQLQGKKSMMNARKETSTKKEPTKLEFDAAFEKSFQASIKAYVELKDALVQSDVKLAAAKSEAFRKALELLTIPQRDASNMYWSMLHKTSKGINKDVTIEKQREKFRIISNHIIEMVQNFDTLDQQLTVQFCPMANNDKGAYWLSTEEKIRNPYFGDMMLTCGEVKQVLK</sequence>
<keyword evidence="2" id="KW-0813">Transport</keyword>
<dbReference type="Pfam" id="PF19335">
    <property type="entry name" value="HMBD"/>
    <property type="match status" value="1"/>
</dbReference>
<feature type="domain" description="CusB-like three alpha-helical bundle" evidence="6">
    <location>
        <begin position="155"/>
        <end position="204"/>
    </location>
</feature>
<accession>A0ABR7QEY6</accession>
<dbReference type="InterPro" id="IPR058792">
    <property type="entry name" value="Beta-barrel_RND_2"/>
</dbReference>
<dbReference type="EMBL" id="JACGWS010000016">
    <property type="protein sequence ID" value="MBC8757104.1"/>
    <property type="molecule type" value="Genomic_DNA"/>
</dbReference>
<dbReference type="Gene3D" id="2.40.30.170">
    <property type="match status" value="1"/>
</dbReference>
<dbReference type="RefSeq" id="WP_187564148.1">
    <property type="nucleotide sequence ID" value="NZ_JACGWS010000016.1"/>
</dbReference>
<name>A0ABR7QEY6_9FLAO</name>
<feature type="domain" description="CzcB-like C-terminal circularly permuted SH3-like" evidence="9">
    <location>
        <begin position="326"/>
        <end position="388"/>
    </location>
</feature>
<dbReference type="Pfam" id="PF25919">
    <property type="entry name" value="BSH_CusB"/>
    <property type="match status" value="1"/>
</dbReference>
<dbReference type="Proteomes" id="UP000619238">
    <property type="component" value="Unassembled WGS sequence"/>
</dbReference>
<dbReference type="PANTHER" id="PTHR30097">
    <property type="entry name" value="CATION EFFLUX SYSTEM PROTEIN CUSB"/>
    <property type="match status" value="1"/>
</dbReference>
<organism evidence="10 11">
    <name type="scientific">Kordia aestuariivivens</name>
    <dbReference type="NCBI Taxonomy" id="2759037"/>
    <lineage>
        <taxon>Bacteria</taxon>
        <taxon>Pseudomonadati</taxon>
        <taxon>Bacteroidota</taxon>
        <taxon>Flavobacteriia</taxon>
        <taxon>Flavobacteriales</taxon>
        <taxon>Flavobacteriaceae</taxon>
        <taxon>Kordia</taxon>
    </lineage>
</organism>
<keyword evidence="11" id="KW-1185">Reference proteome</keyword>
<protein>
    <submittedName>
        <fullName evidence="10">Efflux RND transporter periplasmic adaptor subunit</fullName>
    </submittedName>
</protein>
<dbReference type="Pfam" id="PF11827">
    <property type="entry name" value="DUF3347"/>
    <property type="match status" value="1"/>
</dbReference>
<evidence type="ECO:0000259" key="4">
    <source>
        <dbReference type="Pfam" id="PF11827"/>
    </source>
</evidence>
<dbReference type="Gene3D" id="2.40.420.20">
    <property type="match status" value="1"/>
</dbReference>
<feature type="domain" description="DUF3347" evidence="4">
    <location>
        <begin position="431"/>
        <end position="514"/>
    </location>
</feature>
<keyword evidence="3" id="KW-1133">Transmembrane helix</keyword>
<dbReference type="InterPro" id="IPR058649">
    <property type="entry name" value="CzcB_C"/>
</dbReference>
<dbReference type="Pfam" id="PF25975">
    <property type="entry name" value="CzcB_C"/>
    <property type="match status" value="1"/>
</dbReference>
<reference evidence="10 11" key="1">
    <citation type="submission" date="2020-07" db="EMBL/GenBank/DDBJ databases">
        <title>Description of Kordia aestuariivivens sp. nov., isolated from a tidal flat.</title>
        <authorList>
            <person name="Park S."/>
            <person name="Yoon J.-H."/>
        </authorList>
    </citation>
    <scope>NUCLEOTIDE SEQUENCE [LARGE SCALE GENOMIC DNA]</scope>
    <source>
        <strain evidence="10 11">YSTF-M3</strain>
    </source>
</reference>
<proteinExistence type="inferred from homology"/>
<keyword evidence="3" id="KW-0472">Membrane</keyword>
<evidence type="ECO:0000313" key="10">
    <source>
        <dbReference type="EMBL" id="MBC8757104.1"/>
    </source>
</evidence>
<dbReference type="SUPFAM" id="SSF111369">
    <property type="entry name" value="HlyD-like secretion proteins"/>
    <property type="match status" value="1"/>
</dbReference>